<name>A0A0R0CW35_9GAMM</name>
<keyword evidence="10" id="KW-1185">Reference proteome</keyword>
<dbReference type="Pfam" id="PF00512">
    <property type="entry name" value="HisKA"/>
    <property type="match status" value="1"/>
</dbReference>
<dbReference type="EC" id="2.7.13.3" evidence="2"/>
<dbReference type="GO" id="GO:0005886">
    <property type="term" value="C:plasma membrane"/>
    <property type="evidence" value="ECO:0007669"/>
    <property type="project" value="UniProtKB-ARBA"/>
</dbReference>
<dbReference type="GO" id="GO:0000155">
    <property type="term" value="F:phosphorelay sensor kinase activity"/>
    <property type="evidence" value="ECO:0007669"/>
    <property type="project" value="InterPro"/>
</dbReference>
<keyword evidence="6 7" id="KW-0472">Membrane</keyword>
<dbReference type="Pfam" id="PF02518">
    <property type="entry name" value="HATPase_c"/>
    <property type="match status" value="1"/>
</dbReference>
<reference evidence="9 10" key="1">
    <citation type="submission" date="2015-05" db="EMBL/GenBank/DDBJ databases">
        <title>Genome sequencing and analysis of members of genus Stenotrophomonas.</title>
        <authorList>
            <person name="Patil P.P."/>
            <person name="Midha S."/>
            <person name="Patil P.B."/>
        </authorList>
    </citation>
    <scope>NUCLEOTIDE SEQUENCE [LARGE SCALE GENOMIC DNA]</scope>
    <source>
        <strain evidence="9 10">DSM 21858</strain>
    </source>
</reference>
<dbReference type="InterPro" id="IPR004358">
    <property type="entry name" value="Sig_transdc_His_kin-like_C"/>
</dbReference>
<comment type="catalytic activity">
    <reaction evidence="1">
        <text>ATP + protein L-histidine = ADP + protein N-phospho-L-histidine.</text>
        <dbReference type="EC" id="2.7.13.3"/>
    </reaction>
</comment>
<dbReference type="FunFam" id="3.30.565.10:FF:000006">
    <property type="entry name" value="Sensor histidine kinase WalK"/>
    <property type="match status" value="1"/>
</dbReference>
<evidence type="ECO:0000259" key="8">
    <source>
        <dbReference type="PROSITE" id="PS50109"/>
    </source>
</evidence>
<feature type="transmembrane region" description="Helical" evidence="7">
    <location>
        <begin position="13"/>
        <end position="32"/>
    </location>
</feature>
<dbReference type="PANTHER" id="PTHR42878:SF15">
    <property type="entry name" value="BACTERIOPHYTOCHROME"/>
    <property type="match status" value="1"/>
</dbReference>
<dbReference type="AlphaFoldDB" id="A0A0R0CW35"/>
<dbReference type="FunFam" id="1.10.287.130:FF:000070">
    <property type="entry name" value="Histidine kinase sensor protein"/>
    <property type="match status" value="1"/>
</dbReference>
<dbReference type="InterPro" id="IPR007891">
    <property type="entry name" value="CHASE3"/>
</dbReference>
<feature type="domain" description="Histidine kinase" evidence="8">
    <location>
        <begin position="371"/>
        <end position="586"/>
    </location>
</feature>
<dbReference type="PATRIC" id="fig|344882.3.peg.2525"/>
<dbReference type="SUPFAM" id="SSF55874">
    <property type="entry name" value="ATPase domain of HSP90 chaperone/DNA topoisomerase II/histidine kinase"/>
    <property type="match status" value="1"/>
</dbReference>
<dbReference type="InterPro" id="IPR000014">
    <property type="entry name" value="PAS"/>
</dbReference>
<dbReference type="SUPFAM" id="SSF47384">
    <property type="entry name" value="Homodimeric domain of signal transducing histidine kinase"/>
    <property type="match status" value="1"/>
</dbReference>
<dbReference type="OrthoDB" id="9808408at2"/>
<keyword evidence="5 9" id="KW-0418">Kinase</keyword>
<dbReference type="RefSeq" id="WP_057657694.1">
    <property type="nucleotide sequence ID" value="NZ_LDJL01000005.1"/>
</dbReference>
<dbReference type="STRING" id="344882.ABB29_05955"/>
<dbReference type="InterPro" id="IPR035965">
    <property type="entry name" value="PAS-like_dom_sf"/>
</dbReference>
<dbReference type="GO" id="GO:0030295">
    <property type="term" value="F:protein kinase activator activity"/>
    <property type="evidence" value="ECO:0007669"/>
    <property type="project" value="TreeGrafter"/>
</dbReference>
<evidence type="ECO:0000256" key="1">
    <source>
        <dbReference type="ARBA" id="ARBA00000085"/>
    </source>
</evidence>
<evidence type="ECO:0000256" key="3">
    <source>
        <dbReference type="ARBA" id="ARBA00022553"/>
    </source>
</evidence>
<evidence type="ECO:0000256" key="4">
    <source>
        <dbReference type="ARBA" id="ARBA00022679"/>
    </source>
</evidence>
<dbReference type="PRINTS" id="PR00344">
    <property type="entry name" value="BCTRLSENSOR"/>
</dbReference>
<dbReference type="PROSITE" id="PS50109">
    <property type="entry name" value="HIS_KIN"/>
    <property type="match status" value="1"/>
</dbReference>
<dbReference type="InterPro" id="IPR005467">
    <property type="entry name" value="His_kinase_dom"/>
</dbReference>
<keyword evidence="4" id="KW-0808">Transferase</keyword>
<keyword evidence="3" id="KW-0597">Phosphoprotein</keyword>
<organism evidence="9 10">
    <name type="scientific">Pseudoxanthomonas dokdonensis</name>
    <dbReference type="NCBI Taxonomy" id="344882"/>
    <lineage>
        <taxon>Bacteria</taxon>
        <taxon>Pseudomonadati</taxon>
        <taxon>Pseudomonadota</taxon>
        <taxon>Gammaproteobacteria</taxon>
        <taxon>Lysobacterales</taxon>
        <taxon>Lysobacteraceae</taxon>
        <taxon>Pseudoxanthomonas</taxon>
    </lineage>
</organism>
<dbReference type="Gene3D" id="1.10.287.130">
    <property type="match status" value="1"/>
</dbReference>
<dbReference type="InterPro" id="IPR003594">
    <property type="entry name" value="HATPase_dom"/>
</dbReference>
<dbReference type="CDD" id="cd00082">
    <property type="entry name" value="HisKA"/>
    <property type="match status" value="1"/>
</dbReference>
<evidence type="ECO:0000256" key="6">
    <source>
        <dbReference type="ARBA" id="ARBA00023136"/>
    </source>
</evidence>
<keyword evidence="7" id="KW-1133">Transmembrane helix</keyword>
<dbReference type="SUPFAM" id="SSF55785">
    <property type="entry name" value="PYP-like sensor domain (PAS domain)"/>
    <property type="match status" value="1"/>
</dbReference>
<dbReference type="Pfam" id="PF05227">
    <property type="entry name" value="CHASE3"/>
    <property type="match status" value="1"/>
</dbReference>
<dbReference type="InterPro" id="IPR036890">
    <property type="entry name" value="HATPase_C_sf"/>
</dbReference>
<accession>A0A0R0CW35</accession>
<dbReference type="Gene3D" id="3.30.450.20">
    <property type="entry name" value="PAS domain"/>
    <property type="match status" value="1"/>
</dbReference>
<protein>
    <recommendedName>
        <fullName evidence="2">histidine kinase</fullName>
        <ecNumber evidence="2">2.7.13.3</ecNumber>
    </recommendedName>
</protein>
<dbReference type="PANTHER" id="PTHR42878">
    <property type="entry name" value="TWO-COMPONENT HISTIDINE KINASE"/>
    <property type="match status" value="1"/>
</dbReference>
<gene>
    <name evidence="9" type="ORF">ABB29_05955</name>
</gene>
<feature type="transmembrane region" description="Helical" evidence="7">
    <location>
        <begin position="185"/>
        <end position="205"/>
    </location>
</feature>
<dbReference type="GO" id="GO:0000156">
    <property type="term" value="F:phosphorelay response regulator activity"/>
    <property type="evidence" value="ECO:0007669"/>
    <property type="project" value="TreeGrafter"/>
</dbReference>
<dbReference type="SMART" id="SM00388">
    <property type="entry name" value="HisKA"/>
    <property type="match status" value="1"/>
</dbReference>
<dbReference type="InterPro" id="IPR036097">
    <property type="entry name" value="HisK_dim/P_sf"/>
</dbReference>
<dbReference type="EMBL" id="LDJL01000005">
    <property type="protein sequence ID" value="KRG70602.1"/>
    <property type="molecule type" value="Genomic_DNA"/>
</dbReference>
<dbReference type="InterPro" id="IPR050351">
    <property type="entry name" value="BphY/WalK/GraS-like"/>
</dbReference>
<keyword evidence="7" id="KW-0812">Transmembrane</keyword>
<evidence type="ECO:0000313" key="9">
    <source>
        <dbReference type="EMBL" id="KRG70602.1"/>
    </source>
</evidence>
<dbReference type="GO" id="GO:0007234">
    <property type="term" value="P:osmosensory signaling via phosphorelay pathway"/>
    <property type="evidence" value="ECO:0007669"/>
    <property type="project" value="TreeGrafter"/>
</dbReference>
<sequence>MPEALLKALGKRWYLPTVVVALFLIVILPHLLSMNLARDTLDAAKAVSHTYQVEAAVKTLAMDVRDVEAALLQQALQRDADNPLLNKRISEGSRNIKPGLATITRLTVDNPNQQRRLGQLQEVVERRLALFRSLSTAPAGQQAELFEQIKGVQIAGLLDQVLADEHALLAERTRIAATSQKRATYLSWTSMLLQLVVLGTLAFLLSRQVERRLNAERDMQAASGRALAVLQTVREPIALLDAEQTILLSNTAFDEFYGRENDNRALSELPGASWDDPVVLQKLTDVLARGRELWDFEVRQQTQDEVSRVVLINSRRMHLPDSEEPVALLTVSDVTAQKVHEQRVADLNEQLQTKVQQVTEVNRELEAFSYSVSHDLRAPLRHVAGFADKLSRHLGEAADEKSLHYLGIIGSSAKRMSRLIDDLLVYSRLGKTALRHQAVDMHSLVEETRGMLSSGEGNADVEWQIPALPVVPGDENMLRQVWSNLLGNAVKYSSKRAHPKVTVGYEQQADGSHHFSVSDNGTGFDMNYASKLFGVFQRLHKADEFPGSGVGLATVRRVLTRHNGQIWAEAVPDQGATFHFTLPANAQH</sequence>
<dbReference type="SMART" id="SM00387">
    <property type="entry name" value="HATPase_c"/>
    <property type="match status" value="1"/>
</dbReference>
<evidence type="ECO:0000256" key="5">
    <source>
        <dbReference type="ARBA" id="ARBA00022777"/>
    </source>
</evidence>
<dbReference type="Proteomes" id="UP000052052">
    <property type="component" value="Unassembled WGS sequence"/>
</dbReference>
<comment type="caution">
    <text evidence="9">The sequence shown here is derived from an EMBL/GenBank/DDBJ whole genome shotgun (WGS) entry which is preliminary data.</text>
</comment>
<dbReference type="CDD" id="cd00130">
    <property type="entry name" value="PAS"/>
    <property type="match status" value="1"/>
</dbReference>
<evidence type="ECO:0000256" key="7">
    <source>
        <dbReference type="SAM" id="Phobius"/>
    </source>
</evidence>
<dbReference type="Gene3D" id="3.30.565.10">
    <property type="entry name" value="Histidine kinase-like ATPase, C-terminal domain"/>
    <property type="match status" value="1"/>
</dbReference>
<dbReference type="InterPro" id="IPR003661">
    <property type="entry name" value="HisK_dim/P_dom"/>
</dbReference>
<proteinExistence type="predicted"/>
<evidence type="ECO:0000313" key="10">
    <source>
        <dbReference type="Proteomes" id="UP000052052"/>
    </source>
</evidence>
<evidence type="ECO:0000256" key="2">
    <source>
        <dbReference type="ARBA" id="ARBA00012438"/>
    </source>
</evidence>